<comment type="caution">
    <text evidence="9">The sequence shown here is derived from an EMBL/GenBank/DDBJ whole genome shotgun (WGS) entry which is preliminary data.</text>
</comment>
<dbReference type="EC" id="2.7.2.3" evidence="2 8"/>
<dbReference type="GO" id="GO:0006094">
    <property type="term" value="P:gluconeogenesis"/>
    <property type="evidence" value="ECO:0007669"/>
    <property type="project" value="TreeGrafter"/>
</dbReference>
<sequence length="379" mass="42199">MFSKNLPVFNDFANITGKRVIVRVDFNVPVEEEGGRITDDYRLIKTVPLLKRLSDAGARLVLLSHLTEKKTHRSFKPLLEGLQENIGLPLELAYSIQDARNSVSRVVLLENLRVFRGEEENSPEFAKELASLGDIFINEGFSQSHRPYASVVGLPQLLPSFVGPLFYEEVSKLQEVFEPEHPFMLILGGVKFTTKMGVLEHFMTSADVVFVCGALANTFLAARGIEVGTSSTEEDMMPRVRDIFQDRENLILPEDVLVEGNEVRRVDEIQKEDFIYDAGPKTILSLIEKIRDMRMILWNGPLGLVEEGYTQGTIDLITVLANCSAKVVIGGGDTIGFIRKQKIEKDFYYLSTGGGAMLDFLAKGTLPGIDAILAGNQRI</sequence>
<gene>
    <name evidence="9" type="ORF">A2719_02320</name>
</gene>
<dbReference type="GO" id="GO:0004618">
    <property type="term" value="F:phosphoglycerate kinase activity"/>
    <property type="evidence" value="ECO:0007669"/>
    <property type="project" value="UniProtKB-EC"/>
</dbReference>
<organism evidence="9 10">
    <name type="scientific">Candidatus Ryanbacteria bacterium RIFCSPHIGHO2_01_FULL_45_22</name>
    <dbReference type="NCBI Taxonomy" id="1802114"/>
    <lineage>
        <taxon>Bacteria</taxon>
        <taxon>Candidatus Ryaniibacteriota</taxon>
    </lineage>
</organism>
<evidence type="ECO:0000256" key="4">
    <source>
        <dbReference type="ARBA" id="ARBA00022741"/>
    </source>
</evidence>
<evidence type="ECO:0000313" key="10">
    <source>
        <dbReference type="Proteomes" id="UP000177480"/>
    </source>
</evidence>
<name>A0A1G2G1I2_9BACT</name>
<feature type="binding site" evidence="7">
    <location>
        <position position="195"/>
    </location>
    <ligand>
        <name>ATP</name>
        <dbReference type="ChEBI" id="CHEBI:30616"/>
    </ligand>
</feature>
<dbReference type="EMBL" id="MHNK01000007">
    <property type="protein sequence ID" value="OGZ44173.1"/>
    <property type="molecule type" value="Genomic_DNA"/>
</dbReference>
<evidence type="ECO:0000256" key="6">
    <source>
        <dbReference type="ARBA" id="ARBA00022840"/>
    </source>
</evidence>
<dbReference type="GO" id="GO:0005524">
    <property type="term" value="F:ATP binding"/>
    <property type="evidence" value="ECO:0007669"/>
    <property type="project" value="UniProtKB-KW"/>
</dbReference>
<evidence type="ECO:0000313" key="9">
    <source>
        <dbReference type="EMBL" id="OGZ44173.1"/>
    </source>
</evidence>
<dbReference type="GO" id="GO:0006096">
    <property type="term" value="P:glycolytic process"/>
    <property type="evidence" value="ECO:0007669"/>
    <property type="project" value="InterPro"/>
</dbReference>
<dbReference type="Proteomes" id="UP000177480">
    <property type="component" value="Unassembled WGS sequence"/>
</dbReference>
<dbReference type="STRING" id="1802114.A2719_02320"/>
<feature type="binding site" evidence="7">
    <location>
        <begin position="331"/>
        <end position="334"/>
    </location>
    <ligand>
        <name>ATP</name>
        <dbReference type="ChEBI" id="CHEBI:30616"/>
    </ligand>
</feature>
<reference evidence="9 10" key="1">
    <citation type="journal article" date="2016" name="Nat. Commun.">
        <title>Thousands of microbial genomes shed light on interconnected biogeochemical processes in an aquifer system.</title>
        <authorList>
            <person name="Anantharaman K."/>
            <person name="Brown C.T."/>
            <person name="Hug L.A."/>
            <person name="Sharon I."/>
            <person name="Castelle C.J."/>
            <person name="Probst A.J."/>
            <person name="Thomas B.C."/>
            <person name="Singh A."/>
            <person name="Wilkins M.J."/>
            <person name="Karaoz U."/>
            <person name="Brodie E.L."/>
            <person name="Williams K.H."/>
            <person name="Hubbard S.S."/>
            <person name="Banfield J.F."/>
        </authorList>
    </citation>
    <scope>NUCLEOTIDE SEQUENCE [LARGE SCALE GENOMIC DNA]</scope>
</reference>
<keyword evidence="5 8" id="KW-0418">Kinase</keyword>
<dbReference type="GO" id="GO:0043531">
    <property type="term" value="F:ADP binding"/>
    <property type="evidence" value="ECO:0007669"/>
    <property type="project" value="TreeGrafter"/>
</dbReference>
<evidence type="ECO:0000256" key="3">
    <source>
        <dbReference type="ARBA" id="ARBA00022679"/>
    </source>
</evidence>
<keyword evidence="6 7" id="KW-0067">ATP-binding</keyword>
<comment type="similarity">
    <text evidence="8">Belongs to the phosphoglycerate kinase family.</text>
</comment>
<comment type="catalytic activity">
    <reaction evidence="1 8">
        <text>(2R)-3-phosphoglycerate + ATP = (2R)-3-phospho-glyceroyl phosphate + ADP</text>
        <dbReference type="Rhea" id="RHEA:14801"/>
        <dbReference type="ChEBI" id="CHEBI:30616"/>
        <dbReference type="ChEBI" id="CHEBI:57604"/>
        <dbReference type="ChEBI" id="CHEBI:58272"/>
        <dbReference type="ChEBI" id="CHEBI:456216"/>
        <dbReference type="EC" id="2.7.2.3"/>
    </reaction>
</comment>
<dbReference type="InterPro" id="IPR036043">
    <property type="entry name" value="Phosphoglycerate_kinase_sf"/>
</dbReference>
<dbReference type="PROSITE" id="PS00111">
    <property type="entry name" value="PGLYCERATE_KINASE"/>
    <property type="match status" value="1"/>
</dbReference>
<evidence type="ECO:0000256" key="2">
    <source>
        <dbReference type="ARBA" id="ARBA00013061"/>
    </source>
</evidence>
<evidence type="ECO:0000256" key="5">
    <source>
        <dbReference type="ARBA" id="ARBA00022777"/>
    </source>
</evidence>
<protein>
    <recommendedName>
        <fullName evidence="2 8">Phosphoglycerate kinase</fullName>
        <ecNumber evidence="2 8">2.7.2.3</ecNumber>
    </recommendedName>
</protein>
<dbReference type="Pfam" id="PF00162">
    <property type="entry name" value="PGK"/>
    <property type="match status" value="1"/>
</dbReference>
<dbReference type="SUPFAM" id="SSF53748">
    <property type="entry name" value="Phosphoglycerate kinase"/>
    <property type="match status" value="1"/>
</dbReference>
<dbReference type="InterPro" id="IPR015824">
    <property type="entry name" value="Phosphoglycerate_kinase_N"/>
</dbReference>
<evidence type="ECO:0000256" key="7">
    <source>
        <dbReference type="PIRSR" id="PIRSR000724-2"/>
    </source>
</evidence>
<dbReference type="PANTHER" id="PTHR11406:SF23">
    <property type="entry name" value="PHOSPHOGLYCERATE KINASE 1, CHLOROPLASTIC-RELATED"/>
    <property type="match status" value="1"/>
</dbReference>
<dbReference type="InterPro" id="IPR015911">
    <property type="entry name" value="Phosphoglycerate_kinase_CS"/>
</dbReference>
<accession>A0A1G2G1I2</accession>
<dbReference type="InterPro" id="IPR001576">
    <property type="entry name" value="Phosphoglycerate_kinase"/>
</dbReference>
<dbReference type="AlphaFoldDB" id="A0A1G2G1I2"/>
<evidence type="ECO:0000256" key="1">
    <source>
        <dbReference type="ARBA" id="ARBA00000642"/>
    </source>
</evidence>
<dbReference type="PANTHER" id="PTHR11406">
    <property type="entry name" value="PHOSPHOGLYCERATE KINASE"/>
    <property type="match status" value="1"/>
</dbReference>
<keyword evidence="4" id="KW-0547">Nucleotide-binding</keyword>
<proteinExistence type="inferred from homology"/>
<dbReference type="Gene3D" id="3.40.50.1260">
    <property type="entry name" value="Phosphoglycerate kinase, N-terminal domain"/>
    <property type="match status" value="2"/>
</dbReference>
<dbReference type="GO" id="GO:0005829">
    <property type="term" value="C:cytosol"/>
    <property type="evidence" value="ECO:0007669"/>
    <property type="project" value="TreeGrafter"/>
</dbReference>
<feature type="binding site" evidence="7">
    <location>
        <position position="306"/>
    </location>
    <ligand>
        <name>ATP</name>
        <dbReference type="ChEBI" id="CHEBI:30616"/>
    </ligand>
</feature>
<evidence type="ECO:0000256" key="8">
    <source>
        <dbReference type="RuleBase" id="RU000532"/>
    </source>
</evidence>
<dbReference type="PIRSF" id="PIRSF000724">
    <property type="entry name" value="Pgk"/>
    <property type="match status" value="1"/>
</dbReference>
<dbReference type="PRINTS" id="PR00477">
    <property type="entry name" value="PHGLYCKINASE"/>
</dbReference>
<keyword evidence="3 8" id="KW-0808">Transferase</keyword>